<sequence>MNTGHNRMYSFSTHGKIKRDNSRLSFLPTMGSTTSKATFDRSSTGKTNPQSQLSNLNSFSERNLAWSLTFDNSVIQARIKRDEHRMLRRIELGSFSESFKSNKTIKKKSKRKVQLFDKVNLDTLKNSRSMKLSLNGSPTIKNMNPNMRYKINPDYKMPLKHDFQISNKLNVTINSSKKPNSGLTSPTPSILIEGEIKNSASHQSDFVGSAKLPIPLPRKSGEVSSEDSSSEDSQESEENKPLEIANANIREVKTPQILCKPLPGPSALIDANSNKSRTNKICSGKRNNSKNINVRLVQRTAPKYTFMRNQIIEEVSEVEEDPVEEKHKKLIRKISLNLRKSMDSSGMNHQIIVSGICRSPTKHCFNHKKLIVRKNRPTFSMKNSEEDKEISSVQEPSIEPSEIGENYINLNLRRSVCGIRRNTLGKMKNRNPSALAQMFHSIDSSSISGFKPMISKEKSKLKPLFILPKNTLNSPAYSLSPLEDKNDSDLKTKIIKLRKRKERARQ</sequence>
<dbReference type="Proteomes" id="UP001295684">
    <property type="component" value="Unassembled WGS sequence"/>
</dbReference>
<gene>
    <name evidence="2" type="ORF">ECRASSUSDP1_LOCUS25677</name>
</gene>
<evidence type="ECO:0000256" key="1">
    <source>
        <dbReference type="SAM" id="MobiDB-lite"/>
    </source>
</evidence>
<dbReference type="AlphaFoldDB" id="A0AAD2D928"/>
<dbReference type="EMBL" id="CAMPGE010026467">
    <property type="protein sequence ID" value="CAI2384156.1"/>
    <property type="molecule type" value="Genomic_DNA"/>
</dbReference>
<feature type="region of interest" description="Disordered" evidence="1">
    <location>
        <begin position="202"/>
        <end position="246"/>
    </location>
</feature>
<reference evidence="2" key="1">
    <citation type="submission" date="2023-07" db="EMBL/GenBank/DDBJ databases">
        <authorList>
            <consortium name="AG Swart"/>
            <person name="Singh M."/>
            <person name="Singh A."/>
            <person name="Seah K."/>
            <person name="Emmerich C."/>
        </authorList>
    </citation>
    <scope>NUCLEOTIDE SEQUENCE</scope>
    <source>
        <strain evidence="2">DP1</strain>
    </source>
</reference>
<protein>
    <submittedName>
        <fullName evidence="2">Uncharacterized protein</fullName>
    </submittedName>
</protein>
<name>A0AAD2D928_EUPCR</name>
<proteinExistence type="predicted"/>
<evidence type="ECO:0000313" key="3">
    <source>
        <dbReference type="Proteomes" id="UP001295684"/>
    </source>
</evidence>
<keyword evidence="3" id="KW-1185">Reference proteome</keyword>
<accession>A0AAD2D928</accession>
<feature type="region of interest" description="Disordered" evidence="1">
    <location>
        <begin position="26"/>
        <end position="54"/>
    </location>
</feature>
<organism evidence="2 3">
    <name type="scientific">Euplotes crassus</name>
    <dbReference type="NCBI Taxonomy" id="5936"/>
    <lineage>
        <taxon>Eukaryota</taxon>
        <taxon>Sar</taxon>
        <taxon>Alveolata</taxon>
        <taxon>Ciliophora</taxon>
        <taxon>Intramacronucleata</taxon>
        <taxon>Spirotrichea</taxon>
        <taxon>Hypotrichia</taxon>
        <taxon>Euplotida</taxon>
        <taxon>Euplotidae</taxon>
        <taxon>Moneuplotes</taxon>
    </lineage>
</organism>
<comment type="caution">
    <text evidence="2">The sequence shown here is derived from an EMBL/GenBank/DDBJ whole genome shotgun (WGS) entry which is preliminary data.</text>
</comment>
<feature type="compositionally biased region" description="Acidic residues" evidence="1">
    <location>
        <begin position="224"/>
        <end position="236"/>
    </location>
</feature>
<evidence type="ECO:0000313" key="2">
    <source>
        <dbReference type="EMBL" id="CAI2384156.1"/>
    </source>
</evidence>
<feature type="compositionally biased region" description="Polar residues" evidence="1">
    <location>
        <begin position="30"/>
        <end position="54"/>
    </location>
</feature>